<dbReference type="RefSeq" id="WP_203877318.1">
    <property type="nucleotide sequence ID" value="NZ_BOOK01000036.1"/>
</dbReference>
<dbReference type="Proteomes" id="UP000634476">
    <property type="component" value="Unassembled WGS sequence"/>
</dbReference>
<evidence type="ECO:0000313" key="2">
    <source>
        <dbReference type="EMBL" id="GII03012.1"/>
    </source>
</evidence>
<dbReference type="EMBL" id="BOOK01000036">
    <property type="protein sequence ID" value="GII03012.1"/>
    <property type="molecule type" value="Genomic_DNA"/>
</dbReference>
<evidence type="ECO:0000256" key="1">
    <source>
        <dbReference type="SAM" id="Phobius"/>
    </source>
</evidence>
<accession>A0A8J3T0W0</accession>
<evidence type="ECO:0000313" key="3">
    <source>
        <dbReference type="Proteomes" id="UP000634476"/>
    </source>
</evidence>
<organism evidence="2 3">
    <name type="scientific">Planobispora takensis</name>
    <dbReference type="NCBI Taxonomy" id="1367882"/>
    <lineage>
        <taxon>Bacteria</taxon>
        <taxon>Bacillati</taxon>
        <taxon>Actinomycetota</taxon>
        <taxon>Actinomycetes</taxon>
        <taxon>Streptosporangiales</taxon>
        <taxon>Streptosporangiaceae</taxon>
        <taxon>Planobispora</taxon>
    </lineage>
</organism>
<proteinExistence type="predicted"/>
<reference evidence="2" key="1">
    <citation type="submission" date="2021-01" db="EMBL/GenBank/DDBJ databases">
        <title>Whole genome shotgun sequence of Planobispora takensis NBRC 109077.</title>
        <authorList>
            <person name="Komaki H."/>
            <person name="Tamura T."/>
        </authorList>
    </citation>
    <scope>NUCLEOTIDE SEQUENCE</scope>
    <source>
        <strain evidence="2">NBRC 109077</strain>
    </source>
</reference>
<name>A0A8J3T0W0_9ACTN</name>
<keyword evidence="1" id="KW-1133">Transmembrane helix</keyword>
<sequence length="188" mass="20898">MAHAFSVAIVIRLLIPSLLFIPACLMLVSVVPGSRTGPVLLSLGAMVGFVRMRLTGRRQMAVATVARFSSQGVEMEDVYGSRTRLQWRNVERIDVVETRIPSPRTVTDAGRVVVRTGARRCVGLVGWGEYEIPRNASGWLLAHRDRLPVDPATGLREIGIPLGVVDPLWEHGPMGERVRRRILRRESQ</sequence>
<keyword evidence="1" id="KW-0812">Transmembrane</keyword>
<keyword evidence="3" id="KW-1185">Reference proteome</keyword>
<feature type="transmembrane region" description="Helical" evidence="1">
    <location>
        <begin position="37"/>
        <end position="54"/>
    </location>
</feature>
<comment type="caution">
    <text evidence="2">The sequence shown here is derived from an EMBL/GenBank/DDBJ whole genome shotgun (WGS) entry which is preliminary data.</text>
</comment>
<dbReference type="AlphaFoldDB" id="A0A8J3T0W0"/>
<gene>
    <name evidence="2" type="ORF">Pta02_50200</name>
</gene>
<feature type="transmembrane region" description="Helical" evidence="1">
    <location>
        <begin position="7"/>
        <end position="31"/>
    </location>
</feature>
<protein>
    <submittedName>
        <fullName evidence="2">Uncharacterized protein</fullName>
    </submittedName>
</protein>
<keyword evidence="1" id="KW-0472">Membrane</keyword>